<protein>
    <submittedName>
        <fullName evidence="1">Transcriptional regulator</fullName>
    </submittedName>
</protein>
<accession>A0A443ZK90</accession>
<dbReference type="PANTHER" id="PTHR36154:SF1">
    <property type="entry name" value="DNA-BINDING TRANSCRIPTIONAL ACTIVATOR ALPA"/>
    <property type="match status" value="1"/>
</dbReference>
<evidence type="ECO:0000313" key="1">
    <source>
        <dbReference type="EMBL" id="RWU19217.1"/>
    </source>
</evidence>
<dbReference type="Proteomes" id="UP000288983">
    <property type="component" value="Unassembled WGS sequence"/>
</dbReference>
<evidence type="ECO:0000313" key="2">
    <source>
        <dbReference type="Proteomes" id="UP000288983"/>
    </source>
</evidence>
<dbReference type="EMBL" id="QJRG01000048">
    <property type="protein sequence ID" value="RWU19217.1"/>
    <property type="molecule type" value="Genomic_DNA"/>
</dbReference>
<dbReference type="InterPro" id="IPR010260">
    <property type="entry name" value="AlpA"/>
</dbReference>
<sequence>MSQSTPLSRRILRLPEVMATVGFGRAHIYNLMATGRFPQAKRIGVRAVGWDSWEIEVWIAQHLEG</sequence>
<comment type="caution">
    <text evidence="1">The sequence shown here is derived from an EMBL/GenBank/DDBJ whole genome shotgun (WGS) entry which is preliminary data.</text>
</comment>
<name>A0A443ZK90_9PSED</name>
<reference evidence="1 2" key="1">
    <citation type="submission" date="2018-06" db="EMBL/GenBank/DDBJ databases">
        <title>Bacteria isolated from soil of Wuhan.</title>
        <authorList>
            <person name="Wei X."/>
            <person name="Chunhua H."/>
        </authorList>
    </citation>
    <scope>NUCLEOTIDE SEQUENCE [LARGE SCALE GENOMIC DNA]</scope>
    <source>
        <strain evidence="2">xwS2</strain>
    </source>
</reference>
<dbReference type="AlphaFoldDB" id="A0A443ZK90"/>
<dbReference type="RefSeq" id="WP_128325706.1">
    <property type="nucleotide sequence ID" value="NZ_QJRG01000048.1"/>
</dbReference>
<dbReference type="Gene3D" id="1.10.238.160">
    <property type="match status" value="1"/>
</dbReference>
<dbReference type="OrthoDB" id="8455288at2"/>
<organism evidence="1 2">
    <name type="scientific">Pseudomonas alkylphenolica</name>
    <dbReference type="NCBI Taxonomy" id="237609"/>
    <lineage>
        <taxon>Bacteria</taxon>
        <taxon>Pseudomonadati</taxon>
        <taxon>Pseudomonadota</taxon>
        <taxon>Gammaproteobacteria</taxon>
        <taxon>Pseudomonadales</taxon>
        <taxon>Pseudomonadaceae</taxon>
        <taxon>Pseudomonas</taxon>
    </lineage>
</organism>
<dbReference type="InterPro" id="IPR052931">
    <property type="entry name" value="Prophage_regulatory_activator"/>
</dbReference>
<proteinExistence type="predicted"/>
<gene>
    <name evidence="1" type="ORF">DM813_23210</name>
</gene>
<dbReference type="Pfam" id="PF05930">
    <property type="entry name" value="Phage_AlpA"/>
    <property type="match status" value="1"/>
</dbReference>
<dbReference type="PANTHER" id="PTHR36154">
    <property type="entry name" value="DNA-BINDING TRANSCRIPTIONAL ACTIVATOR ALPA"/>
    <property type="match status" value="1"/>
</dbReference>